<dbReference type="PROSITE" id="PS50097">
    <property type="entry name" value="BTB"/>
    <property type="match status" value="1"/>
</dbReference>
<dbReference type="Gene3D" id="3.30.710.10">
    <property type="entry name" value="Potassium Channel Kv1.1, Chain A"/>
    <property type="match status" value="2"/>
</dbReference>
<comment type="caution">
    <text evidence="5">The sequence shown here is derived from an EMBL/GenBank/DDBJ whole genome shotgun (WGS) entry which is preliminary data.</text>
</comment>
<proteinExistence type="inferred from homology"/>
<evidence type="ECO:0000259" key="4">
    <source>
        <dbReference type="PROSITE" id="PS50097"/>
    </source>
</evidence>
<gene>
    <name evidence="5" type="ORF">EJB05_48161</name>
</gene>
<dbReference type="InterPro" id="IPR000210">
    <property type="entry name" value="BTB/POZ_dom"/>
</dbReference>
<dbReference type="Pfam" id="PF24570">
    <property type="entry name" value="BACK_BPM_SPOP"/>
    <property type="match status" value="1"/>
</dbReference>
<feature type="domain" description="BTB" evidence="4">
    <location>
        <begin position="162"/>
        <end position="191"/>
    </location>
</feature>
<evidence type="ECO:0000256" key="3">
    <source>
        <dbReference type="SAM" id="MobiDB-lite"/>
    </source>
</evidence>
<dbReference type="SMART" id="SM00225">
    <property type="entry name" value="BTB"/>
    <property type="match status" value="1"/>
</dbReference>
<sequence length="303" mass="31917">LPTRPAHASSSSILTILIRRTLPPVTPSARPSLPAATAGSSDSTRAGSRTTTTATASRSSSTLRSRSAATGVRAIFQAFLTSVADGDDDAAPSPWCSSHVYRSGDSWGRCHFARRHDLALGGIVTLVCGVVVVGDSAAAIEVPPSDVGSHLGRLLDSAAATSDVSFVVGGETFPAHRAVLAARSPVLNAALFGATADATTPSITLQPAGHRAGHHLLAAADRFAMDRLKLMCARKLRDNITVDTFASTLACAETYNCPELKRKCIGFFAMDKNFKKIAFTDRLMWLLEKFPALEAELKESIGV</sequence>
<feature type="region of interest" description="Disordered" evidence="3">
    <location>
        <begin position="25"/>
        <end position="63"/>
    </location>
</feature>
<reference evidence="5 6" key="1">
    <citation type="journal article" date="2019" name="Sci. Rep.">
        <title>A high-quality genome of Eragrostis curvula grass provides insights into Poaceae evolution and supports new strategies to enhance forage quality.</title>
        <authorList>
            <person name="Carballo J."/>
            <person name="Santos B.A.C.M."/>
            <person name="Zappacosta D."/>
            <person name="Garbus I."/>
            <person name="Selva J.P."/>
            <person name="Gallo C.A."/>
            <person name="Diaz A."/>
            <person name="Albertini E."/>
            <person name="Caccamo M."/>
            <person name="Echenique V."/>
        </authorList>
    </citation>
    <scope>NUCLEOTIDE SEQUENCE [LARGE SCALE GENOMIC DNA]</scope>
    <source>
        <strain evidence="6">cv. Victoria</strain>
        <tissue evidence="5">Leaf</tissue>
    </source>
</reference>
<evidence type="ECO:0000313" key="6">
    <source>
        <dbReference type="Proteomes" id="UP000324897"/>
    </source>
</evidence>
<dbReference type="InterPro" id="IPR011333">
    <property type="entry name" value="SKP1/BTB/POZ_sf"/>
</dbReference>
<protein>
    <recommendedName>
        <fullName evidence="4">BTB domain-containing protein</fullName>
    </recommendedName>
</protein>
<dbReference type="PANTHER" id="PTHR26379">
    <property type="entry name" value="BTB/POZ AND MATH DOMAIN-CONTAINING PROTEIN 1"/>
    <property type="match status" value="1"/>
</dbReference>
<dbReference type="SUPFAM" id="SSF54695">
    <property type="entry name" value="POZ domain"/>
    <property type="match status" value="1"/>
</dbReference>
<evidence type="ECO:0000256" key="1">
    <source>
        <dbReference type="ARBA" id="ARBA00004906"/>
    </source>
</evidence>
<dbReference type="AlphaFoldDB" id="A0A5J9T190"/>
<organism evidence="5 6">
    <name type="scientific">Eragrostis curvula</name>
    <name type="common">weeping love grass</name>
    <dbReference type="NCBI Taxonomy" id="38414"/>
    <lineage>
        <taxon>Eukaryota</taxon>
        <taxon>Viridiplantae</taxon>
        <taxon>Streptophyta</taxon>
        <taxon>Embryophyta</taxon>
        <taxon>Tracheophyta</taxon>
        <taxon>Spermatophyta</taxon>
        <taxon>Magnoliopsida</taxon>
        <taxon>Liliopsida</taxon>
        <taxon>Poales</taxon>
        <taxon>Poaceae</taxon>
        <taxon>PACMAD clade</taxon>
        <taxon>Chloridoideae</taxon>
        <taxon>Eragrostideae</taxon>
        <taxon>Eragrostidinae</taxon>
        <taxon>Eragrostis</taxon>
    </lineage>
</organism>
<comment type="pathway">
    <text evidence="1">Protein modification; protein ubiquitination.</text>
</comment>
<name>A0A5J9T190_9POAL</name>
<evidence type="ECO:0000313" key="5">
    <source>
        <dbReference type="EMBL" id="TVU05014.1"/>
    </source>
</evidence>
<keyword evidence="6" id="KW-1185">Reference proteome</keyword>
<evidence type="ECO:0000256" key="2">
    <source>
        <dbReference type="ARBA" id="ARBA00010846"/>
    </source>
</evidence>
<dbReference type="OrthoDB" id="693342at2759"/>
<feature type="compositionally biased region" description="Low complexity" evidence="3">
    <location>
        <begin position="35"/>
        <end position="63"/>
    </location>
</feature>
<dbReference type="InterPro" id="IPR056423">
    <property type="entry name" value="BACK_BPM_SPOP"/>
</dbReference>
<dbReference type="EMBL" id="RWGY01000051">
    <property type="protein sequence ID" value="TVU05014.1"/>
    <property type="molecule type" value="Genomic_DNA"/>
</dbReference>
<accession>A0A5J9T190</accession>
<dbReference type="GO" id="GO:0016567">
    <property type="term" value="P:protein ubiquitination"/>
    <property type="evidence" value="ECO:0007669"/>
    <property type="project" value="InterPro"/>
</dbReference>
<dbReference type="InterPro" id="IPR045005">
    <property type="entry name" value="BPM1-6"/>
</dbReference>
<dbReference type="Pfam" id="PF00651">
    <property type="entry name" value="BTB"/>
    <property type="match status" value="1"/>
</dbReference>
<dbReference type="Proteomes" id="UP000324897">
    <property type="component" value="Unassembled WGS sequence"/>
</dbReference>
<dbReference type="PANTHER" id="PTHR26379:SF469">
    <property type="entry name" value="MAB1"/>
    <property type="match status" value="1"/>
</dbReference>
<feature type="non-terminal residue" evidence="5">
    <location>
        <position position="1"/>
    </location>
</feature>
<comment type="similarity">
    <text evidence="2">Belongs to the Tdpoz family.</text>
</comment>